<dbReference type="InterPro" id="IPR052895">
    <property type="entry name" value="HetReg/Transcr_Mod"/>
</dbReference>
<sequence>MSIKRNLYAALKRLRYGALDRILWVDAICINQGDDEEKNLQVRSMARIYAYATRVVVWLEEATENHPLLGDDAVTTDSDAALEALRLDASGQGASRSPFGSSRNDHLAIMHMLERSWFQHVWVLQEVAAARHIIVASRSSEMDGYAFSVGLEKTLLVRTPPAEDAPSDEPPPDQANPLGSLTYLMKGAVHRAKRPAKTMLQKRFYLDIPPLAALLDLYHARKATDQRDRVFALIGLGSDHEDLFHRLANSLVSTGAAASVGIQAKGPIAIIRAKGWAAGVVVNAERGETWDTVHVEIESPSTPNEVFHWSSREGLRKWSKAWREDKRLVVFGKRPRHSDTIRAAPGSIRDGDIACLLQGSSALTILRSCSDYCIVILIGAHFVDDDDDDGTQRLLEEHAEGLVPRCPSPVARLMDMSLIWADVGLQEDAYEQFRKAVDDLASGLPPENTDLLLALDSADNSEAEITEAVLRAAAGNTDTDAVQMIGLLLHYASDAKSKVTDEVVLAAAMNERHGPAVMAFLINHPDLSINKQIPEPVFVAAAQTYGRDLSEFFERNSSRLEVTEQVVEAAISRCSGKDRGEAVECGGPGITITENLLVAAAMAGVEPVMKLLFDRCGDSLRIPKAMLVTVASSYRRRIEGRRPPEFKVDQAVVENAASDGDGRVIKLLLSQPGGGEFSINEAVFNAAAGNTQQGDQVMEVLLNRYGAEIQITGAVVEAHEATGRKKTLELLLDRRGHEVKISRGAMKAAASNTNFESKALVEFILAQRPLEAEIDEEVLMAVAKNDSYQHSAAQEQMVCALVSLLLCRCQPEVITQKVIKAAIGNRMSGNAILALLLDGGAGVASITTDVLTVAAGNEKYSAGMVAMFLDKQHGRMQNKEIGS</sequence>
<name>A0AAE0JXP2_9PEZI</name>
<reference evidence="2" key="1">
    <citation type="journal article" date="2023" name="Mol. Phylogenet. Evol.">
        <title>Genome-scale phylogeny and comparative genomics of the fungal order Sordariales.</title>
        <authorList>
            <person name="Hensen N."/>
            <person name="Bonometti L."/>
            <person name="Westerberg I."/>
            <person name="Brannstrom I.O."/>
            <person name="Guillou S."/>
            <person name="Cros-Aarteil S."/>
            <person name="Calhoun S."/>
            <person name="Haridas S."/>
            <person name="Kuo A."/>
            <person name="Mondo S."/>
            <person name="Pangilinan J."/>
            <person name="Riley R."/>
            <person name="LaButti K."/>
            <person name="Andreopoulos B."/>
            <person name="Lipzen A."/>
            <person name="Chen C."/>
            <person name="Yan M."/>
            <person name="Daum C."/>
            <person name="Ng V."/>
            <person name="Clum A."/>
            <person name="Steindorff A."/>
            <person name="Ohm R.A."/>
            <person name="Martin F."/>
            <person name="Silar P."/>
            <person name="Natvig D.O."/>
            <person name="Lalanne C."/>
            <person name="Gautier V."/>
            <person name="Ament-Velasquez S.L."/>
            <person name="Kruys A."/>
            <person name="Hutchinson M.I."/>
            <person name="Powell A.J."/>
            <person name="Barry K."/>
            <person name="Miller A.N."/>
            <person name="Grigoriev I.V."/>
            <person name="Debuchy R."/>
            <person name="Gladieux P."/>
            <person name="Hiltunen Thoren M."/>
            <person name="Johannesson H."/>
        </authorList>
    </citation>
    <scope>NUCLEOTIDE SEQUENCE</scope>
    <source>
        <strain evidence="2">CBS 958.72</strain>
    </source>
</reference>
<evidence type="ECO:0000313" key="3">
    <source>
        <dbReference type="Proteomes" id="UP001287356"/>
    </source>
</evidence>
<dbReference type="Pfam" id="PF06985">
    <property type="entry name" value="HET"/>
    <property type="match status" value="1"/>
</dbReference>
<gene>
    <name evidence="2" type="ORF">B0T24DRAFT_598007</name>
</gene>
<accession>A0AAE0JXP2</accession>
<dbReference type="EMBL" id="JAULSN010000008">
    <property type="protein sequence ID" value="KAK3366273.1"/>
    <property type="molecule type" value="Genomic_DNA"/>
</dbReference>
<keyword evidence="3" id="KW-1185">Reference proteome</keyword>
<organism evidence="2 3">
    <name type="scientific">Lasiosphaeria ovina</name>
    <dbReference type="NCBI Taxonomy" id="92902"/>
    <lineage>
        <taxon>Eukaryota</taxon>
        <taxon>Fungi</taxon>
        <taxon>Dikarya</taxon>
        <taxon>Ascomycota</taxon>
        <taxon>Pezizomycotina</taxon>
        <taxon>Sordariomycetes</taxon>
        <taxon>Sordariomycetidae</taxon>
        <taxon>Sordariales</taxon>
        <taxon>Lasiosphaeriaceae</taxon>
        <taxon>Lasiosphaeria</taxon>
    </lineage>
</organism>
<dbReference type="Pfam" id="PF23397">
    <property type="entry name" value="DUF7104"/>
    <property type="match status" value="7"/>
</dbReference>
<dbReference type="Proteomes" id="UP001287356">
    <property type="component" value="Unassembled WGS sequence"/>
</dbReference>
<dbReference type="AlphaFoldDB" id="A0AAE0JXP2"/>
<evidence type="ECO:0000259" key="1">
    <source>
        <dbReference type="Pfam" id="PF06985"/>
    </source>
</evidence>
<evidence type="ECO:0000313" key="2">
    <source>
        <dbReference type="EMBL" id="KAK3366273.1"/>
    </source>
</evidence>
<protein>
    <submittedName>
        <fullName evidence="2">Heterokaryon incompatibility protein-domain-containing protein</fullName>
    </submittedName>
</protein>
<feature type="domain" description="Heterokaryon incompatibility" evidence="1">
    <location>
        <begin position="2"/>
        <end position="126"/>
    </location>
</feature>
<dbReference type="InterPro" id="IPR055530">
    <property type="entry name" value="DUF7104"/>
</dbReference>
<reference evidence="2" key="2">
    <citation type="submission" date="2023-06" db="EMBL/GenBank/DDBJ databases">
        <authorList>
            <consortium name="Lawrence Berkeley National Laboratory"/>
            <person name="Haridas S."/>
            <person name="Hensen N."/>
            <person name="Bonometti L."/>
            <person name="Westerberg I."/>
            <person name="Brannstrom I.O."/>
            <person name="Guillou S."/>
            <person name="Cros-Aarteil S."/>
            <person name="Calhoun S."/>
            <person name="Kuo A."/>
            <person name="Mondo S."/>
            <person name="Pangilinan J."/>
            <person name="Riley R."/>
            <person name="Labutti K."/>
            <person name="Andreopoulos B."/>
            <person name="Lipzen A."/>
            <person name="Chen C."/>
            <person name="Yanf M."/>
            <person name="Daum C."/>
            <person name="Ng V."/>
            <person name="Clum A."/>
            <person name="Steindorff A."/>
            <person name="Ohm R."/>
            <person name="Martin F."/>
            <person name="Silar P."/>
            <person name="Natvig D."/>
            <person name="Lalanne C."/>
            <person name="Gautier V."/>
            <person name="Ament-Velasquez S.L."/>
            <person name="Kruys A."/>
            <person name="Hutchinson M.I."/>
            <person name="Powell A.J."/>
            <person name="Barry K."/>
            <person name="Miller A.N."/>
            <person name="Grigoriev I.V."/>
            <person name="Debuchy R."/>
            <person name="Gladieux P."/>
            <person name="Thoren M.H."/>
            <person name="Johannesson H."/>
        </authorList>
    </citation>
    <scope>NUCLEOTIDE SEQUENCE</scope>
    <source>
        <strain evidence="2">CBS 958.72</strain>
    </source>
</reference>
<dbReference type="PANTHER" id="PTHR24148">
    <property type="entry name" value="ANKYRIN REPEAT DOMAIN-CONTAINING PROTEIN 39 HOMOLOG-RELATED"/>
    <property type="match status" value="1"/>
</dbReference>
<proteinExistence type="predicted"/>
<dbReference type="InterPro" id="IPR010730">
    <property type="entry name" value="HET"/>
</dbReference>
<comment type="caution">
    <text evidence="2">The sequence shown here is derived from an EMBL/GenBank/DDBJ whole genome shotgun (WGS) entry which is preliminary data.</text>
</comment>
<dbReference type="PANTHER" id="PTHR24148:SF78">
    <property type="entry name" value="HETEROKARYON INCOMPATIBILITY DOMAIN-CONTAINING PROTEIN"/>
    <property type="match status" value="1"/>
</dbReference>